<dbReference type="GO" id="GO:0004222">
    <property type="term" value="F:metalloendopeptidase activity"/>
    <property type="evidence" value="ECO:0000318"/>
    <property type="project" value="GO_Central"/>
</dbReference>
<dbReference type="Gene3D" id="3.40.390.10">
    <property type="entry name" value="Collagenase (Catalytic Domain)"/>
    <property type="match status" value="1"/>
</dbReference>
<comment type="caution">
    <text evidence="5">Lacks conserved residue(s) required for the propagation of feature annotation.</text>
</comment>
<feature type="binding site" evidence="5">
    <location>
        <position position="380"/>
    </location>
    <ligand>
        <name>Zn(2+)</name>
        <dbReference type="ChEBI" id="CHEBI:29105"/>
        <note>catalytic</note>
    </ligand>
</feature>
<feature type="transmembrane region" description="Helical" evidence="6">
    <location>
        <begin position="648"/>
        <end position="673"/>
    </location>
</feature>
<evidence type="ECO:0000256" key="2">
    <source>
        <dbReference type="ARBA" id="ARBA00012332"/>
    </source>
</evidence>
<reference evidence="11" key="1">
    <citation type="journal article" date="2016" name="Genome Biol. Evol.">
        <title>Conserved non-coding elements in the most distant genera of cephalochordates: the Goldilocks principle.</title>
        <authorList>
            <person name="Yue J.X."/>
            <person name="Kozmikova I."/>
            <person name="Ono H."/>
            <person name="Nossa C.W."/>
            <person name="Kozmik Z."/>
            <person name="Putnam N.H."/>
            <person name="Yu J.K."/>
            <person name="Holland L.Z."/>
        </authorList>
    </citation>
    <scope>NUCLEOTIDE SEQUENCE</scope>
</reference>
<dbReference type="RefSeq" id="XP_035670584.1">
    <property type="nucleotide sequence ID" value="XM_035814691.1"/>
</dbReference>
<feature type="domain" description="Disintegrin" evidence="8">
    <location>
        <begin position="436"/>
        <end position="535"/>
    </location>
</feature>
<dbReference type="OrthoDB" id="2149267at2759"/>
<dbReference type="InterPro" id="IPR051489">
    <property type="entry name" value="ADAM_Metalloproteinase"/>
</dbReference>
<feature type="binding site" evidence="5">
    <location>
        <position position="374"/>
    </location>
    <ligand>
        <name>Zn(2+)</name>
        <dbReference type="ChEBI" id="CHEBI:29105"/>
        <note>catalytic</note>
    </ligand>
</feature>
<evidence type="ECO:0000256" key="5">
    <source>
        <dbReference type="PROSITE-ProRule" id="PRU00276"/>
    </source>
</evidence>
<feature type="active site" evidence="5">
    <location>
        <position position="371"/>
    </location>
</feature>
<dbReference type="AlphaFoldDB" id="A0A9J7KU24"/>
<feature type="chain" id="PRO_5039896056" description="ADAM10 endopeptidase" evidence="7">
    <location>
        <begin position="21"/>
        <end position="694"/>
    </location>
</feature>
<dbReference type="SMART" id="SM00050">
    <property type="entry name" value="DISIN"/>
    <property type="match status" value="1"/>
</dbReference>
<gene>
    <name evidence="11" type="primary">LOC118412071</name>
</gene>
<evidence type="ECO:0000259" key="9">
    <source>
        <dbReference type="PROSITE" id="PS50215"/>
    </source>
</evidence>
<dbReference type="InterPro" id="IPR002870">
    <property type="entry name" value="Peptidase_M12B_N"/>
</dbReference>
<dbReference type="SUPFAM" id="SSF55486">
    <property type="entry name" value="Metalloproteases ('zincins'), catalytic domain"/>
    <property type="match status" value="1"/>
</dbReference>
<dbReference type="InterPro" id="IPR024079">
    <property type="entry name" value="MetalloPept_cat_dom_sf"/>
</dbReference>
<dbReference type="GO" id="GO:0007219">
    <property type="term" value="P:Notch signaling pathway"/>
    <property type="evidence" value="ECO:0000318"/>
    <property type="project" value="GO_Central"/>
</dbReference>
<dbReference type="Pfam" id="PF01562">
    <property type="entry name" value="Pep_M12B_propep"/>
    <property type="match status" value="1"/>
</dbReference>
<dbReference type="GO" id="GO:0005886">
    <property type="term" value="C:plasma membrane"/>
    <property type="evidence" value="ECO:0000318"/>
    <property type="project" value="GO_Central"/>
</dbReference>
<dbReference type="InterPro" id="IPR001590">
    <property type="entry name" value="Peptidase_M12B"/>
</dbReference>
<protein>
    <recommendedName>
        <fullName evidence="2">ADAM10 endopeptidase</fullName>
        <ecNumber evidence="2">3.4.24.81</ecNumber>
    </recommendedName>
</protein>
<dbReference type="GO" id="GO:0006509">
    <property type="term" value="P:membrane protein ectodomain proteolysis"/>
    <property type="evidence" value="ECO:0000318"/>
    <property type="project" value="GO_Central"/>
</dbReference>
<name>A0A9J7KU24_BRAFL</name>
<feature type="signal peptide" evidence="7">
    <location>
        <begin position="1"/>
        <end position="20"/>
    </location>
</feature>
<dbReference type="SUPFAM" id="SSF57552">
    <property type="entry name" value="Blood coagulation inhibitor (disintegrin)"/>
    <property type="match status" value="1"/>
</dbReference>
<dbReference type="KEGG" id="bfo:118412071"/>
<evidence type="ECO:0000256" key="6">
    <source>
        <dbReference type="SAM" id="Phobius"/>
    </source>
</evidence>
<dbReference type="Pfam" id="PF21299">
    <property type="entry name" value="ADAM10_Cys-rich"/>
    <property type="match status" value="1"/>
</dbReference>
<reference evidence="10" key="2">
    <citation type="journal article" date="2020" name="Nat. Ecol. Evol.">
        <title>Deeply conserved synteny resolves early events in vertebrate evolution.</title>
        <authorList>
            <person name="Simakov O."/>
            <person name="Marletaz F."/>
            <person name="Yue J.X."/>
            <person name="O'Connell B."/>
            <person name="Jenkins J."/>
            <person name="Brandt A."/>
            <person name="Calef R."/>
            <person name="Tung C.H."/>
            <person name="Huang T.K."/>
            <person name="Schmutz J."/>
            <person name="Satoh N."/>
            <person name="Yu J.K."/>
            <person name="Putnam N.H."/>
            <person name="Green R.E."/>
            <person name="Rokhsar D.S."/>
        </authorList>
    </citation>
    <scope>NUCLEOTIDE SEQUENCE [LARGE SCALE GENOMIC DNA]</scope>
    <source>
        <strain evidence="10">S238N-H82</strain>
    </source>
</reference>
<sequence>MAEMRLLVLVSAAWWFFVQGEQLNQFVTHFEGLRYDTDRLHAKHQRARRAVLPEESRVHLAFFAHGRDFHLQMSKDNSMFSRDFQLETTGGIQQMDLSHIYSGHVVGDPKSVCHGSIIAGRFEGFVYTSDDDYYIEPAERYFNSTQDFHSVMYKAQDVIDPAPHGHKARCGVHEDHVVIEPHDQSEEDKDGTDLLHEKKKYSPPHQRHRRAPGDKNTCPIFIMADHKFFEKYRTWEATVAQIAAHVKAANLIYRPLELDGRTGYGVTVSRLKINTTEDKVYPDNPFREDFIGAEAYLDHISNMNHNDYCLAYGFTDRDFEGTLGIAWTGAICSSHLSYAGIFQSRNTGLVTVQLFGNHIPTKVSHITFAHEIGHSWGSPHDPPMCTPGGFDGNYIMFAQATSGDRPNNSKMSRCSVDRMSLTVAARAFRCFEVEQATLCGNGIVEEGEECDCGFQDVCDRIGDRCCNGATPGVIGVGCTRKQGATCSPSEGPCCNPETCSYRSASEVCTKETECALSASCSGISADCPKPANKSGSCAEGSNTCVGGECVGSICDLDNMESCQCTLKADGSNVKDLCQVCCQQPGQPGSCKPYTARTILKPVGSPCDNNKGYCDALRKCREVDIDGPLARIKRLLLTDEGTEWVKNNWWVILLGILGVIGVLVGVIFCLNAVVPSSIEQARKKARIDSLSLQPS</sequence>
<dbReference type="PROSITE" id="PS50215">
    <property type="entry name" value="ADAM_MEPRO"/>
    <property type="match status" value="1"/>
</dbReference>
<dbReference type="InterPro" id="IPR049038">
    <property type="entry name" value="ADAM10_Cys-rich"/>
</dbReference>
<dbReference type="Pfam" id="PF00200">
    <property type="entry name" value="Disintegrin"/>
    <property type="match status" value="1"/>
</dbReference>
<feature type="domain" description="Peptidase M12B" evidence="9">
    <location>
        <begin position="216"/>
        <end position="435"/>
    </location>
</feature>
<dbReference type="EC" id="3.4.24.81" evidence="2"/>
<dbReference type="Proteomes" id="UP000001554">
    <property type="component" value="Chromosome 3"/>
</dbReference>
<dbReference type="GO" id="GO:0046872">
    <property type="term" value="F:metal ion binding"/>
    <property type="evidence" value="ECO:0007669"/>
    <property type="project" value="UniProtKB-KW"/>
</dbReference>
<evidence type="ECO:0000256" key="1">
    <source>
        <dbReference type="ARBA" id="ARBA00001809"/>
    </source>
</evidence>
<evidence type="ECO:0000313" key="10">
    <source>
        <dbReference type="Proteomes" id="UP000001554"/>
    </source>
</evidence>
<keyword evidence="6" id="KW-1133">Transmembrane helix</keyword>
<dbReference type="PROSITE" id="PS50214">
    <property type="entry name" value="DISINTEGRIN_2"/>
    <property type="match status" value="1"/>
</dbReference>
<accession>A0A9J7KU24</accession>
<comment type="catalytic activity">
    <reaction evidence="1">
        <text>Endopeptidase of broad specificity.</text>
        <dbReference type="EC" id="3.4.24.81"/>
    </reaction>
</comment>
<dbReference type="Gene3D" id="4.10.70.10">
    <property type="entry name" value="Disintegrin domain"/>
    <property type="match status" value="1"/>
</dbReference>
<evidence type="ECO:0000313" key="11">
    <source>
        <dbReference type="RefSeq" id="XP_035670584.1"/>
    </source>
</evidence>
<dbReference type="Pfam" id="PF13688">
    <property type="entry name" value="Reprolysin_5"/>
    <property type="match status" value="1"/>
</dbReference>
<keyword evidence="10" id="KW-1185">Reference proteome</keyword>
<keyword evidence="6" id="KW-0812">Transmembrane</keyword>
<evidence type="ECO:0000256" key="3">
    <source>
        <dbReference type="ARBA" id="ARBA00022685"/>
    </source>
</evidence>
<reference evidence="11" key="3">
    <citation type="submission" date="2025-08" db="UniProtKB">
        <authorList>
            <consortium name="RefSeq"/>
        </authorList>
    </citation>
    <scope>IDENTIFICATION</scope>
</reference>
<organism evidence="10 11">
    <name type="scientific">Branchiostoma floridae</name>
    <name type="common">Florida lancelet</name>
    <name type="synonym">Amphioxus</name>
    <dbReference type="NCBI Taxonomy" id="7739"/>
    <lineage>
        <taxon>Eukaryota</taxon>
        <taxon>Metazoa</taxon>
        <taxon>Chordata</taxon>
        <taxon>Cephalochordata</taxon>
        <taxon>Leptocardii</taxon>
        <taxon>Amphioxiformes</taxon>
        <taxon>Branchiostomatidae</taxon>
        <taxon>Branchiostoma</taxon>
    </lineage>
</organism>
<evidence type="ECO:0000256" key="4">
    <source>
        <dbReference type="ARBA" id="ARBA00023157"/>
    </source>
</evidence>
<dbReference type="GeneID" id="118412071"/>
<keyword evidence="4" id="KW-1015">Disulfide bond</keyword>
<dbReference type="PANTHER" id="PTHR45702">
    <property type="entry name" value="ADAM10/ADAM17 METALLOPEPTIDASE FAMILY MEMBER"/>
    <property type="match status" value="1"/>
</dbReference>
<dbReference type="InterPro" id="IPR001762">
    <property type="entry name" value="Disintegrin_dom"/>
</dbReference>
<dbReference type="PANTHER" id="PTHR45702:SF2">
    <property type="entry name" value="KUZBANIAN, ISOFORM A"/>
    <property type="match status" value="1"/>
</dbReference>
<feature type="binding site" evidence="5">
    <location>
        <position position="370"/>
    </location>
    <ligand>
        <name>Zn(2+)</name>
        <dbReference type="ChEBI" id="CHEBI:29105"/>
        <note>catalytic</note>
    </ligand>
</feature>
<keyword evidence="5" id="KW-0862">Zinc</keyword>
<dbReference type="OMA" id="CELYMQA"/>
<proteinExistence type="predicted"/>
<dbReference type="InterPro" id="IPR036436">
    <property type="entry name" value="Disintegrin_dom_sf"/>
</dbReference>
<keyword evidence="5" id="KW-0479">Metal-binding</keyword>
<keyword evidence="3" id="KW-0165">Cleavage on pair of basic residues</keyword>
<keyword evidence="6" id="KW-0472">Membrane</keyword>
<keyword evidence="7" id="KW-0732">Signal</keyword>
<evidence type="ECO:0000256" key="7">
    <source>
        <dbReference type="SAM" id="SignalP"/>
    </source>
</evidence>
<evidence type="ECO:0000259" key="8">
    <source>
        <dbReference type="PROSITE" id="PS50214"/>
    </source>
</evidence>